<evidence type="ECO:0000256" key="6">
    <source>
        <dbReference type="RuleBase" id="RU003435"/>
    </source>
</evidence>
<feature type="domain" description="Peptidase M3A/M3B catalytic" evidence="7">
    <location>
        <begin position="1"/>
        <end position="175"/>
    </location>
</feature>
<dbReference type="Pfam" id="PF01432">
    <property type="entry name" value="Peptidase_M3"/>
    <property type="match status" value="1"/>
</dbReference>
<keyword evidence="2 6" id="KW-0479">Metal-binding</keyword>
<keyword evidence="4 6" id="KW-0862">Zinc</keyword>
<evidence type="ECO:0000313" key="8">
    <source>
        <dbReference type="EMBL" id="MBX04016.1"/>
    </source>
</evidence>
<dbReference type="GO" id="GO:0004222">
    <property type="term" value="F:metalloendopeptidase activity"/>
    <property type="evidence" value="ECO:0007669"/>
    <property type="project" value="InterPro"/>
</dbReference>
<reference evidence="8" key="1">
    <citation type="submission" date="2018-02" db="EMBL/GenBank/DDBJ databases">
        <title>Rhizophora mucronata_Transcriptome.</title>
        <authorList>
            <person name="Meera S.P."/>
            <person name="Sreeshan A."/>
            <person name="Augustine A."/>
        </authorList>
    </citation>
    <scope>NUCLEOTIDE SEQUENCE</scope>
    <source>
        <tissue evidence="8">Leaf</tissue>
    </source>
</reference>
<evidence type="ECO:0000256" key="5">
    <source>
        <dbReference type="ARBA" id="ARBA00023049"/>
    </source>
</evidence>
<dbReference type="GO" id="GO:0006518">
    <property type="term" value="P:peptide metabolic process"/>
    <property type="evidence" value="ECO:0007669"/>
    <property type="project" value="TreeGrafter"/>
</dbReference>
<comment type="cofactor">
    <cofactor evidence="6">
        <name>Zn(2+)</name>
        <dbReference type="ChEBI" id="CHEBI:29105"/>
    </cofactor>
    <text evidence="6">Binds 1 zinc ion.</text>
</comment>
<keyword evidence="1 6" id="KW-0645">Protease</keyword>
<dbReference type="Gene3D" id="1.10.1370.40">
    <property type="match status" value="1"/>
</dbReference>
<comment type="similarity">
    <text evidence="6">Belongs to the peptidase M3 family.</text>
</comment>
<accession>A0A2P2KE69</accession>
<dbReference type="PANTHER" id="PTHR11804">
    <property type="entry name" value="PROTEASE M3 THIMET OLIGOPEPTIDASE-RELATED"/>
    <property type="match status" value="1"/>
</dbReference>
<evidence type="ECO:0000256" key="1">
    <source>
        <dbReference type="ARBA" id="ARBA00022670"/>
    </source>
</evidence>
<protein>
    <submittedName>
        <fullName evidence="8">Uncharacterized protein MANES_12G016600</fullName>
    </submittedName>
</protein>
<dbReference type="SUPFAM" id="SSF55486">
    <property type="entry name" value="Metalloproteases ('zincins'), catalytic domain"/>
    <property type="match status" value="1"/>
</dbReference>
<evidence type="ECO:0000256" key="4">
    <source>
        <dbReference type="ARBA" id="ARBA00022833"/>
    </source>
</evidence>
<keyword evidence="5 6" id="KW-0482">Metalloprotease</keyword>
<dbReference type="PANTHER" id="PTHR11804:SF82">
    <property type="entry name" value="THIMET OLIGOPEPTIDASE-RELATED"/>
    <property type="match status" value="1"/>
</dbReference>
<dbReference type="InterPro" id="IPR001567">
    <property type="entry name" value="Pept_M3A_M3B_dom"/>
</dbReference>
<sequence length="183" mass="20678">MGKTSSKVFEFLEDVSASLTDLANRELTALKELKKQEEGEHPFGIEDLLYYAKRVEEKQFDLDFGAIREHFPVDLVLSGIFKILQDLFGLRFQEIVDAELWHGDVCAFSVLDLSSGDLLGYFYLDLFAREGKYGHTCMVALQNSALLHTGARQVNCFVIPANSILQPPKVKPTFLWLSWSVGL</sequence>
<keyword evidence="3 6" id="KW-0378">Hydrolase</keyword>
<dbReference type="GO" id="GO:0046872">
    <property type="term" value="F:metal ion binding"/>
    <property type="evidence" value="ECO:0007669"/>
    <property type="project" value="UniProtKB-UniRule"/>
</dbReference>
<evidence type="ECO:0000256" key="2">
    <source>
        <dbReference type="ARBA" id="ARBA00022723"/>
    </source>
</evidence>
<dbReference type="AlphaFoldDB" id="A0A2P2KE69"/>
<dbReference type="EMBL" id="GGEC01023532">
    <property type="protein sequence ID" value="MBX04016.1"/>
    <property type="molecule type" value="Transcribed_RNA"/>
</dbReference>
<dbReference type="InterPro" id="IPR045090">
    <property type="entry name" value="Pept_M3A_M3B"/>
</dbReference>
<organism evidence="8">
    <name type="scientific">Rhizophora mucronata</name>
    <name type="common">Asiatic mangrove</name>
    <dbReference type="NCBI Taxonomy" id="61149"/>
    <lineage>
        <taxon>Eukaryota</taxon>
        <taxon>Viridiplantae</taxon>
        <taxon>Streptophyta</taxon>
        <taxon>Embryophyta</taxon>
        <taxon>Tracheophyta</taxon>
        <taxon>Spermatophyta</taxon>
        <taxon>Magnoliopsida</taxon>
        <taxon>eudicotyledons</taxon>
        <taxon>Gunneridae</taxon>
        <taxon>Pentapetalae</taxon>
        <taxon>rosids</taxon>
        <taxon>fabids</taxon>
        <taxon>Malpighiales</taxon>
        <taxon>Rhizophoraceae</taxon>
        <taxon>Rhizophora</taxon>
    </lineage>
</organism>
<name>A0A2P2KE69_RHIMU</name>
<proteinExistence type="inferred from homology"/>
<dbReference type="GO" id="GO:0006508">
    <property type="term" value="P:proteolysis"/>
    <property type="evidence" value="ECO:0007669"/>
    <property type="project" value="UniProtKB-KW"/>
</dbReference>
<evidence type="ECO:0000259" key="7">
    <source>
        <dbReference type="Pfam" id="PF01432"/>
    </source>
</evidence>
<evidence type="ECO:0000256" key="3">
    <source>
        <dbReference type="ARBA" id="ARBA00022801"/>
    </source>
</evidence>